<accession>A0A9W7BSU5</accession>
<evidence type="ECO:0000313" key="12">
    <source>
        <dbReference type="EMBL" id="GMH96866.1"/>
    </source>
</evidence>
<feature type="binding site" evidence="9">
    <location>
        <position position="562"/>
    </location>
    <ligand>
        <name>Ca(2+)</name>
        <dbReference type="ChEBI" id="CHEBI:29108"/>
    </ligand>
</feature>
<dbReference type="SUPFAM" id="SSF54897">
    <property type="entry name" value="Protease propeptides/inhibitors"/>
    <property type="match status" value="1"/>
</dbReference>
<dbReference type="GO" id="GO:0006508">
    <property type="term" value="P:proteolysis"/>
    <property type="evidence" value="ECO:0007669"/>
    <property type="project" value="UniProtKB-KW"/>
</dbReference>
<evidence type="ECO:0000259" key="11">
    <source>
        <dbReference type="PROSITE" id="PS51695"/>
    </source>
</evidence>
<comment type="cofactor">
    <cofactor evidence="9">
        <name>Ca(2+)</name>
        <dbReference type="ChEBI" id="CHEBI:29108"/>
    </cofactor>
    <text evidence="9">Binds 1 Ca(2+) ion per subunit.</text>
</comment>
<comment type="catalytic activity">
    <reaction evidence="7">
        <text>Hydrolysis of proteins with broad specificity for peptide bonds, and a preference for a large uncharged residue in P1. Hydrolyzes peptide amides.</text>
        <dbReference type="EC" id="3.4.21.62"/>
    </reaction>
</comment>
<keyword evidence="3 9" id="KW-0378">Hydrolase</keyword>
<evidence type="ECO:0000256" key="9">
    <source>
        <dbReference type="PROSITE-ProRule" id="PRU01032"/>
    </source>
</evidence>
<dbReference type="InterPro" id="IPR050819">
    <property type="entry name" value="Tripeptidyl-peptidase_I"/>
</dbReference>
<dbReference type="GO" id="GO:0004252">
    <property type="term" value="F:serine-type endopeptidase activity"/>
    <property type="evidence" value="ECO:0007669"/>
    <property type="project" value="UniProtKB-UniRule"/>
</dbReference>
<evidence type="ECO:0000256" key="6">
    <source>
        <dbReference type="ARBA" id="ARBA00023145"/>
    </source>
</evidence>
<feature type="binding site" evidence="9">
    <location>
        <position position="541"/>
    </location>
    <ligand>
        <name>Ca(2+)</name>
        <dbReference type="ChEBI" id="CHEBI:29108"/>
    </ligand>
</feature>
<keyword evidence="5 9" id="KW-0106">Calcium</keyword>
<dbReference type="GO" id="GO:0046872">
    <property type="term" value="F:metal ion binding"/>
    <property type="evidence" value="ECO:0007669"/>
    <property type="project" value="UniProtKB-UniRule"/>
</dbReference>
<dbReference type="PROSITE" id="PS00138">
    <property type="entry name" value="SUBTILASE_SER"/>
    <property type="match status" value="1"/>
</dbReference>
<feature type="binding site" evidence="9">
    <location>
        <position position="560"/>
    </location>
    <ligand>
        <name>Ca(2+)</name>
        <dbReference type="ChEBI" id="CHEBI:29108"/>
    </ligand>
</feature>
<evidence type="ECO:0000313" key="13">
    <source>
        <dbReference type="Proteomes" id="UP001165085"/>
    </source>
</evidence>
<feature type="active site" description="Charge relay system" evidence="9">
    <location>
        <position position="499"/>
    </location>
</feature>
<dbReference type="InterPro" id="IPR023828">
    <property type="entry name" value="Peptidase_S8_Ser-AS"/>
</dbReference>
<dbReference type="CDD" id="cd04056">
    <property type="entry name" value="Peptidases_S53"/>
    <property type="match status" value="1"/>
</dbReference>
<organism evidence="12 13">
    <name type="scientific">Triparma strigata</name>
    <dbReference type="NCBI Taxonomy" id="1606541"/>
    <lineage>
        <taxon>Eukaryota</taxon>
        <taxon>Sar</taxon>
        <taxon>Stramenopiles</taxon>
        <taxon>Ochrophyta</taxon>
        <taxon>Bolidophyceae</taxon>
        <taxon>Parmales</taxon>
        <taxon>Triparmaceae</taxon>
        <taxon>Triparma</taxon>
    </lineage>
</organism>
<dbReference type="SMART" id="SM00944">
    <property type="entry name" value="Pro-kuma_activ"/>
    <property type="match status" value="1"/>
</dbReference>
<dbReference type="Gene3D" id="3.40.50.200">
    <property type="entry name" value="Peptidase S8/S53 domain"/>
    <property type="match status" value="1"/>
</dbReference>
<evidence type="ECO:0000256" key="2">
    <source>
        <dbReference type="ARBA" id="ARBA00022723"/>
    </source>
</evidence>
<dbReference type="InterPro" id="IPR000209">
    <property type="entry name" value="Peptidase_S8/S53_dom"/>
</dbReference>
<dbReference type="Proteomes" id="UP001165085">
    <property type="component" value="Unassembled WGS sequence"/>
</dbReference>
<evidence type="ECO:0000256" key="5">
    <source>
        <dbReference type="ARBA" id="ARBA00022837"/>
    </source>
</evidence>
<feature type="signal peptide" evidence="10">
    <location>
        <begin position="1"/>
        <end position="18"/>
    </location>
</feature>
<evidence type="ECO:0000256" key="1">
    <source>
        <dbReference type="ARBA" id="ARBA00022670"/>
    </source>
</evidence>
<dbReference type="Pfam" id="PF00082">
    <property type="entry name" value="Peptidase_S8"/>
    <property type="match status" value="1"/>
</dbReference>
<dbReference type="AlphaFoldDB" id="A0A9W7BSU5"/>
<feature type="binding site" evidence="9">
    <location>
        <position position="540"/>
    </location>
    <ligand>
        <name>Ca(2+)</name>
        <dbReference type="ChEBI" id="CHEBI:29108"/>
    </ligand>
</feature>
<feature type="active site" description="Charge relay system" evidence="9">
    <location>
        <position position="300"/>
    </location>
</feature>
<dbReference type="PANTHER" id="PTHR14218:SF15">
    <property type="entry name" value="TRIPEPTIDYL-PEPTIDASE 1"/>
    <property type="match status" value="1"/>
</dbReference>
<dbReference type="InterPro" id="IPR030400">
    <property type="entry name" value="Sedolisin_dom"/>
</dbReference>
<dbReference type="PROSITE" id="PS51695">
    <property type="entry name" value="SEDOLISIN"/>
    <property type="match status" value="1"/>
</dbReference>
<dbReference type="PANTHER" id="PTHR14218">
    <property type="entry name" value="PROTEASE S8 TRIPEPTIDYL PEPTIDASE I CLN2"/>
    <property type="match status" value="1"/>
</dbReference>
<keyword evidence="10" id="KW-0732">Signal</keyword>
<feature type="active site" description="Charge relay system" evidence="9">
    <location>
        <position position="296"/>
    </location>
</feature>
<reference evidence="13" key="1">
    <citation type="journal article" date="2023" name="Commun. Biol.">
        <title>Genome analysis of Parmales, the sister group of diatoms, reveals the evolutionary specialization of diatoms from phago-mixotrophs to photoautotrophs.</title>
        <authorList>
            <person name="Ban H."/>
            <person name="Sato S."/>
            <person name="Yoshikawa S."/>
            <person name="Yamada K."/>
            <person name="Nakamura Y."/>
            <person name="Ichinomiya M."/>
            <person name="Sato N."/>
            <person name="Blanc-Mathieu R."/>
            <person name="Endo H."/>
            <person name="Kuwata A."/>
            <person name="Ogata H."/>
        </authorList>
    </citation>
    <scope>NUCLEOTIDE SEQUENCE [LARGE SCALE GENOMIC DNA]</scope>
    <source>
        <strain evidence="13">NIES 3701</strain>
    </source>
</reference>
<feature type="domain" description="Peptidase S53" evidence="11">
    <location>
        <begin position="219"/>
        <end position="579"/>
    </location>
</feature>
<proteinExistence type="predicted"/>
<evidence type="ECO:0000256" key="10">
    <source>
        <dbReference type="SAM" id="SignalP"/>
    </source>
</evidence>
<evidence type="ECO:0000256" key="7">
    <source>
        <dbReference type="ARBA" id="ARBA00023529"/>
    </source>
</evidence>
<dbReference type="InterPro" id="IPR015366">
    <property type="entry name" value="S53_propep"/>
</dbReference>
<dbReference type="CDD" id="cd11377">
    <property type="entry name" value="Pro-peptidase_S53"/>
    <property type="match status" value="1"/>
</dbReference>
<keyword evidence="4 9" id="KW-0720">Serine protease</keyword>
<evidence type="ECO:0000256" key="4">
    <source>
        <dbReference type="ARBA" id="ARBA00022825"/>
    </source>
</evidence>
<keyword evidence="6" id="KW-0865">Zymogen</keyword>
<keyword evidence="1 9" id="KW-0645">Protease</keyword>
<keyword evidence="2 9" id="KW-0479">Metal-binding</keyword>
<dbReference type="EC" id="3.4.21.62" evidence="8"/>
<sequence>MKIQALAVFSALACSAQASHVQLEKDIDMFYSPNWKASERATVNDEINVHVVLKHTPERVSLLEEKLMDVSDPRSPDYGKHLSIQEVKDVLSLSPHVSYEVEQEISKYNVTDIKMNKYGDILSLQMNAKEAEKLFHTELYHHVHKNAPANIDSGVIRAIKPYHVPSTIADHVAIVEGLVRFPKREFVPTTIGENYRPKAFEGLGADDEFSSCGSSCTGYTTPAVLQKRYGYPTIGESDVADGNRMAVAEFQFQYYDDADMGAFSDACGLESPVEVASTVGGNKPSFCGVGVQACIESLLDIEYIKAVAGAIPLEVYYSGTFSLYDWAVQVNDDDSPAQVQSVSYGNDEIQQTSDDYMFTTNTEFMKAGARGVSIFFASGDQGVWGRSGSSTGKFNPDFPGGSPYVTAVGGTDFEVKSTIGDETTWADSGGGFSNTFDIPDYQADAVATYKSTATLPDASYFNNTGRGYPDISALGGQVNPYCIAYGGSGKKFTGVAGTSASSPVAAGIFAVLNNVRLSSGGAALGFLNPFLYQNADAFNDVTTGTNDAGNRKGGFDAAEGWDPATGLGTPDYTKLAQAL</sequence>
<dbReference type="GO" id="GO:0008240">
    <property type="term" value="F:tripeptidyl-peptidase activity"/>
    <property type="evidence" value="ECO:0007669"/>
    <property type="project" value="TreeGrafter"/>
</dbReference>
<dbReference type="EMBL" id="BRXY01000476">
    <property type="protein sequence ID" value="GMH96866.1"/>
    <property type="molecule type" value="Genomic_DNA"/>
</dbReference>
<dbReference type="Pfam" id="PF09286">
    <property type="entry name" value="Pro-kuma_activ"/>
    <property type="match status" value="1"/>
</dbReference>
<comment type="caution">
    <text evidence="12">The sequence shown here is derived from an EMBL/GenBank/DDBJ whole genome shotgun (WGS) entry which is preliminary data.</text>
</comment>
<keyword evidence="13" id="KW-1185">Reference proteome</keyword>
<protein>
    <recommendedName>
        <fullName evidence="8">subtilisin</fullName>
        <ecNumber evidence="8">3.4.21.62</ecNumber>
    </recommendedName>
</protein>
<dbReference type="SUPFAM" id="SSF52743">
    <property type="entry name" value="Subtilisin-like"/>
    <property type="match status" value="1"/>
</dbReference>
<feature type="chain" id="PRO_5040748441" description="subtilisin" evidence="10">
    <location>
        <begin position="19"/>
        <end position="579"/>
    </location>
</feature>
<dbReference type="OrthoDB" id="409122at2759"/>
<dbReference type="InterPro" id="IPR036852">
    <property type="entry name" value="Peptidase_S8/S53_dom_sf"/>
</dbReference>
<evidence type="ECO:0000256" key="3">
    <source>
        <dbReference type="ARBA" id="ARBA00022801"/>
    </source>
</evidence>
<evidence type="ECO:0000256" key="8">
    <source>
        <dbReference type="ARBA" id="ARBA00023619"/>
    </source>
</evidence>
<gene>
    <name evidence="12" type="ORF">TrST_g13401</name>
</gene>
<name>A0A9W7BSU5_9STRA</name>